<proteinExistence type="inferred from homology"/>
<dbReference type="Pfam" id="PF02679">
    <property type="entry name" value="ComA"/>
    <property type="match status" value="1"/>
</dbReference>
<dbReference type="PANTHER" id="PTHR48413:SF1">
    <property type="entry name" value="PROTEIN HEAT-STRESS-ASSOCIATED 32"/>
    <property type="match status" value="1"/>
</dbReference>
<dbReference type="Gene3D" id="3.20.20.70">
    <property type="entry name" value="Aldolase class I"/>
    <property type="match status" value="1"/>
</dbReference>
<dbReference type="InterPro" id="IPR013785">
    <property type="entry name" value="Aldolase_TIM"/>
</dbReference>
<dbReference type="SUPFAM" id="SSF102110">
    <property type="entry name" value="(2r)-phospho-3-sulfolactate synthase ComA"/>
    <property type="match status" value="1"/>
</dbReference>
<dbReference type="InterPro" id="IPR036112">
    <property type="entry name" value="ComA_synth_sf"/>
</dbReference>
<evidence type="ECO:0000313" key="3">
    <source>
        <dbReference type="Proteomes" id="UP000257144"/>
    </source>
</evidence>
<keyword evidence="3" id="KW-1185">Reference proteome</keyword>
<dbReference type="PANTHER" id="PTHR48413">
    <property type="match status" value="1"/>
</dbReference>
<dbReference type="RefSeq" id="WP_115451394.1">
    <property type="nucleotide sequence ID" value="NZ_QNQT01000002.1"/>
</dbReference>
<protein>
    <submittedName>
        <fullName evidence="2">Phosphosulfolactate synthase</fullName>
    </submittedName>
</protein>
<dbReference type="Proteomes" id="UP000257144">
    <property type="component" value="Unassembled WGS sequence"/>
</dbReference>
<name>A0A3D8GTD4_9BACI</name>
<dbReference type="AlphaFoldDB" id="A0A3D8GTD4"/>
<comment type="caution">
    <text evidence="2">The sequence shown here is derived from an EMBL/GenBank/DDBJ whole genome shotgun (WGS) entry which is preliminary data.</text>
</comment>
<accession>A0A3D8GTD4</accession>
<reference evidence="2 3" key="1">
    <citation type="submission" date="2018-07" db="EMBL/GenBank/DDBJ databases">
        <title>Bacillus sp. YLB-04 draft genome sequence.</title>
        <authorList>
            <person name="Yu L."/>
            <person name="Tang X."/>
        </authorList>
    </citation>
    <scope>NUCLEOTIDE SEQUENCE [LARGE SCALE GENOMIC DNA]</scope>
    <source>
        <strain evidence="2 3">YLB-04</strain>
    </source>
</reference>
<evidence type="ECO:0000313" key="2">
    <source>
        <dbReference type="EMBL" id="RDU37723.1"/>
    </source>
</evidence>
<gene>
    <name evidence="2" type="ORF">DRW41_07800</name>
</gene>
<dbReference type="EMBL" id="QNQT01000002">
    <property type="protein sequence ID" value="RDU37723.1"/>
    <property type="molecule type" value="Genomic_DNA"/>
</dbReference>
<dbReference type="InterPro" id="IPR003830">
    <property type="entry name" value="ComA_synth"/>
</dbReference>
<comment type="similarity">
    <text evidence="1">Belongs to the phosphosulfolactate synthase family.</text>
</comment>
<organism evidence="2 3">
    <name type="scientific">Neobacillus piezotolerans</name>
    <dbReference type="NCBI Taxonomy" id="2259171"/>
    <lineage>
        <taxon>Bacteria</taxon>
        <taxon>Bacillati</taxon>
        <taxon>Bacillota</taxon>
        <taxon>Bacilli</taxon>
        <taxon>Bacillales</taxon>
        <taxon>Bacillaceae</taxon>
        <taxon>Neobacillus</taxon>
    </lineage>
</organism>
<dbReference type="OrthoDB" id="7809088at2"/>
<sequence>MNYIGLNLPEREAKPRFNGVTVLIDNGVPEGLFTDTIKSASPYVDFVKFGWGTSIVSPGLQSKISVLQDNGVSFFFGGTLFEKFLSQNKLDDYYDYCKRFGCNHIEISNGTLPIPNKEKARHITNFSKEFTVFSEVGNKDSSVTASPSEWLESIEEDLEAGAAKVITEARESGTSGICQPNGEMRFDIVNDILASGIPLDRILFEAPTKKMQTEFIRLAGPNANLANIPFSDAIALETLRLGLRSDTFFLFEEAVK</sequence>
<evidence type="ECO:0000256" key="1">
    <source>
        <dbReference type="ARBA" id="ARBA00010424"/>
    </source>
</evidence>